<evidence type="ECO:0000313" key="1">
    <source>
        <dbReference type="EMBL" id="CAA9357759.1"/>
    </source>
</evidence>
<sequence>WRMPHICFRYLEACGPGLGCRPTMLMPVTSRTTLKRSISILLRFLAMVTLPLLPPSNLYH</sequence>
<proteinExistence type="predicted"/>
<feature type="non-terminal residue" evidence="1">
    <location>
        <position position="1"/>
    </location>
</feature>
<feature type="non-terminal residue" evidence="1">
    <location>
        <position position="60"/>
    </location>
</feature>
<dbReference type="EMBL" id="CADCTR010002516">
    <property type="protein sequence ID" value="CAA9357759.1"/>
    <property type="molecule type" value="Genomic_DNA"/>
</dbReference>
<name>A0A6J4MF92_9CHLR</name>
<protein>
    <submittedName>
        <fullName evidence="1">Uncharacterized protein</fullName>
    </submittedName>
</protein>
<reference evidence="1" key="1">
    <citation type="submission" date="2020-02" db="EMBL/GenBank/DDBJ databases">
        <authorList>
            <person name="Meier V. D."/>
        </authorList>
    </citation>
    <scope>NUCLEOTIDE SEQUENCE</scope>
    <source>
        <strain evidence="1">AVDCRST_MAG93</strain>
    </source>
</reference>
<gene>
    <name evidence="1" type="ORF">AVDCRST_MAG93-7459</name>
</gene>
<accession>A0A6J4MF92</accession>
<organism evidence="1">
    <name type="scientific">uncultured Chloroflexia bacterium</name>
    <dbReference type="NCBI Taxonomy" id="1672391"/>
    <lineage>
        <taxon>Bacteria</taxon>
        <taxon>Bacillati</taxon>
        <taxon>Chloroflexota</taxon>
        <taxon>Chloroflexia</taxon>
        <taxon>environmental samples</taxon>
    </lineage>
</organism>
<dbReference type="AlphaFoldDB" id="A0A6J4MF92"/>